<dbReference type="AlphaFoldDB" id="A0A0C5VEF5"/>
<dbReference type="SUPFAM" id="SSF51735">
    <property type="entry name" value="NAD(P)-binding Rossmann-fold domains"/>
    <property type="match status" value="1"/>
</dbReference>
<dbReference type="Gene3D" id="3.40.50.720">
    <property type="entry name" value="NAD(P)-binding Rossmann-like Domain"/>
    <property type="match status" value="1"/>
</dbReference>
<protein>
    <submittedName>
        <fullName evidence="3">Nucleoside-diphosphate-sugar epimerase</fullName>
    </submittedName>
</protein>
<dbReference type="KEGG" id="gsn:YC6258_00882"/>
<gene>
    <name evidence="3" type="ORF">YC6258_00882</name>
</gene>
<name>A0A0C5VEF5_9GAMM</name>
<reference evidence="3 4" key="1">
    <citation type="submission" date="2014-01" db="EMBL/GenBank/DDBJ databases">
        <title>Full genme sequencing of cellulolytic bacterium Gynuella sunshinyii YC6258T gen. nov., sp. nov.</title>
        <authorList>
            <person name="Khan H."/>
            <person name="Chung E.J."/>
            <person name="Chung Y.R."/>
        </authorList>
    </citation>
    <scope>NUCLEOTIDE SEQUENCE [LARGE SCALE GENOMIC DNA]</scope>
    <source>
        <strain evidence="3 4">YC6258</strain>
    </source>
</reference>
<keyword evidence="4" id="KW-1185">Reference proteome</keyword>
<dbReference type="Proteomes" id="UP000032266">
    <property type="component" value="Chromosome"/>
</dbReference>
<dbReference type="InterPro" id="IPR001509">
    <property type="entry name" value="Epimerase_deHydtase"/>
</dbReference>
<dbReference type="Pfam" id="PF01370">
    <property type="entry name" value="Epimerase"/>
    <property type="match status" value="1"/>
</dbReference>
<dbReference type="EMBL" id="CP007142">
    <property type="protein sequence ID" value="AJQ92932.1"/>
    <property type="molecule type" value="Genomic_DNA"/>
</dbReference>
<evidence type="ECO:0000313" key="3">
    <source>
        <dbReference type="EMBL" id="AJQ92932.1"/>
    </source>
</evidence>
<evidence type="ECO:0000313" key="4">
    <source>
        <dbReference type="Proteomes" id="UP000032266"/>
    </source>
</evidence>
<dbReference type="InterPro" id="IPR036291">
    <property type="entry name" value="NAD(P)-bd_dom_sf"/>
</dbReference>
<organism evidence="3 4">
    <name type="scientific">Gynuella sunshinyii YC6258</name>
    <dbReference type="NCBI Taxonomy" id="1445510"/>
    <lineage>
        <taxon>Bacteria</taxon>
        <taxon>Pseudomonadati</taxon>
        <taxon>Pseudomonadota</taxon>
        <taxon>Gammaproteobacteria</taxon>
        <taxon>Oceanospirillales</taxon>
        <taxon>Saccharospirillaceae</taxon>
        <taxon>Gynuella</taxon>
    </lineage>
</organism>
<proteinExistence type="predicted"/>
<dbReference type="PATRIC" id="fig|1445510.3.peg.866"/>
<dbReference type="HOGENOM" id="CLU_007383_11_2_6"/>
<evidence type="ECO:0000259" key="2">
    <source>
        <dbReference type="Pfam" id="PF01370"/>
    </source>
</evidence>
<dbReference type="STRING" id="1445510.YC6258_00882"/>
<keyword evidence="1" id="KW-0520">NAD</keyword>
<sequence>MTKHYSLIILGAGDLGSRLAQEAQQNNLSVLAVKRSRDDIPRSYDMKYLDLTSDIEQLADYACDIMVYCVAASDRSVTGYRQSYYHGLKQALATITHQHCLFVSSTRVYGQNEGEWVDEQSPAEPADSQGEVLKETEQLLAEQDCSVRLAGIYGPERTRMIRLASQGSRTEQTAFGNRIHVEDAVALISFLCNRWRSGQANPGVVLGCDGQGASQNEVLTWLQQQLNVDPQESAKLTMSKGKRCHSSWLQQAGFQFRYPDFQTGYAALLQDRTRY</sequence>
<evidence type="ECO:0000256" key="1">
    <source>
        <dbReference type="ARBA" id="ARBA00023027"/>
    </source>
</evidence>
<accession>A0A0C5VEF5</accession>
<dbReference type="PANTHER" id="PTHR43574">
    <property type="entry name" value="EPIMERASE-RELATED"/>
    <property type="match status" value="1"/>
</dbReference>
<feature type="domain" description="NAD-dependent epimerase/dehydratase" evidence="2">
    <location>
        <begin position="9"/>
        <end position="200"/>
    </location>
</feature>
<dbReference type="RefSeq" id="WP_044615875.1">
    <property type="nucleotide sequence ID" value="NZ_CP007142.1"/>
</dbReference>